<feature type="compositionally biased region" description="Polar residues" evidence="1">
    <location>
        <begin position="181"/>
        <end position="192"/>
    </location>
</feature>
<evidence type="ECO:0000256" key="3">
    <source>
        <dbReference type="SAM" id="SignalP"/>
    </source>
</evidence>
<dbReference type="PROSITE" id="PS51318">
    <property type="entry name" value="TAT"/>
    <property type="match status" value="1"/>
</dbReference>
<dbReference type="AlphaFoldDB" id="A0A4R6JCW7"/>
<dbReference type="InterPro" id="IPR006311">
    <property type="entry name" value="TAT_signal"/>
</dbReference>
<gene>
    <name evidence="4" type="ORF">C8E87_8273</name>
</gene>
<evidence type="ECO:0008006" key="6">
    <source>
        <dbReference type="Google" id="ProtNLM"/>
    </source>
</evidence>
<feature type="transmembrane region" description="Helical" evidence="2">
    <location>
        <begin position="267"/>
        <end position="288"/>
    </location>
</feature>
<sequence length="297" mass="30436">MTTVRRLLGLASTAAVLATLVPAPAQAHAAVPSDPNAVLVAGPAPQLFQGVPDKWIYETMEVRNDSDKPLRVVLHVKTEGLWFASSYHTCKYGESLPYDQIPSGPQEAVCEPPNEIEPGGSYKLGVSMIRVHPMAQPGATYSYTFTWYTKEYADAQGPAWLGRDKMTGGFKGLPLMTKVTPQTPYTGTNSGSGKVVIPGGSAPTPTPAVTPTTTLAPTVTPGAPDPDPAEEPTATDAPASAATPSTSPVAGGTGGGGSDLPLTGTNVAVLGGLGAVLLIGGAVAFVLARRGRTAFTA</sequence>
<evidence type="ECO:0000256" key="1">
    <source>
        <dbReference type="SAM" id="MobiDB-lite"/>
    </source>
</evidence>
<feature type="region of interest" description="Disordered" evidence="1">
    <location>
        <begin position="181"/>
        <end position="257"/>
    </location>
</feature>
<feature type="signal peptide" evidence="3">
    <location>
        <begin position="1"/>
        <end position="29"/>
    </location>
</feature>
<proteinExistence type="predicted"/>
<dbReference type="EMBL" id="SNWR01000002">
    <property type="protein sequence ID" value="TDO32801.1"/>
    <property type="molecule type" value="Genomic_DNA"/>
</dbReference>
<keyword evidence="3" id="KW-0732">Signal</keyword>
<evidence type="ECO:0000256" key="2">
    <source>
        <dbReference type="SAM" id="Phobius"/>
    </source>
</evidence>
<evidence type="ECO:0000313" key="5">
    <source>
        <dbReference type="Proteomes" id="UP000294901"/>
    </source>
</evidence>
<keyword evidence="2" id="KW-1133">Transmembrane helix</keyword>
<keyword evidence="2" id="KW-0472">Membrane</keyword>
<reference evidence="4 5" key="1">
    <citation type="submission" date="2019-03" db="EMBL/GenBank/DDBJ databases">
        <title>Sequencing the genomes of 1000 actinobacteria strains.</title>
        <authorList>
            <person name="Klenk H.-P."/>
        </authorList>
    </citation>
    <scope>NUCLEOTIDE SEQUENCE [LARGE SCALE GENOMIC DNA]</scope>
    <source>
        <strain evidence="4 5">DSM 43805</strain>
    </source>
</reference>
<feature type="chain" id="PRO_5038830895" description="LPXTG-motif cell wall-anchored protein" evidence="3">
    <location>
        <begin position="30"/>
        <end position="297"/>
    </location>
</feature>
<dbReference type="RefSeq" id="WP_166661449.1">
    <property type="nucleotide sequence ID" value="NZ_BOMD01000091.1"/>
</dbReference>
<dbReference type="Proteomes" id="UP000294901">
    <property type="component" value="Unassembled WGS sequence"/>
</dbReference>
<name>A0A4R6JCW7_9ACTN</name>
<protein>
    <recommendedName>
        <fullName evidence="6">LPXTG-motif cell wall-anchored protein</fullName>
    </recommendedName>
</protein>
<organism evidence="4 5">
    <name type="scientific">Paractinoplanes brasiliensis</name>
    <dbReference type="NCBI Taxonomy" id="52695"/>
    <lineage>
        <taxon>Bacteria</taxon>
        <taxon>Bacillati</taxon>
        <taxon>Actinomycetota</taxon>
        <taxon>Actinomycetes</taxon>
        <taxon>Micromonosporales</taxon>
        <taxon>Micromonosporaceae</taxon>
        <taxon>Paractinoplanes</taxon>
    </lineage>
</organism>
<keyword evidence="2" id="KW-0812">Transmembrane</keyword>
<comment type="caution">
    <text evidence="4">The sequence shown here is derived from an EMBL/GenBank/DDBJ whole genome shotgun (WGS) entry which is preliminary data.</text>
</comment>
<feature type="compositionally biased region" description="Low complexity" evidence="1">
    <location>
        <begin position="231"/>
        <end position="250"/>
    </location>
</feature>
<accession>A0A4R6JCW7</accession>
<feature type="compositionally biased region" description="Low complexity" evidence="1">
    <location>
        <begin position="198"/>
        <end position="222"/>
    </location>
</feature>
<evidence type="ECO:0000313" key="4">
    <source>
        <dbReference type="EMBL" id="TDO32801.1"/>
    </source>
</evidence>
<keyword evidence="5" id="KW-1185">Reference proteome</keyword>